<evidence type="ECO:0000256" key="9">
    <source>
        <dbReference type="RuleBase" id="RU003945"/>
    </source>
</evidence>
<name>Q2GWY9_CHAGB</name>
<feature type="transmembrane region" description="Helical" evidence="11">
    <location>
        <begin position="420"/>
        <end position="441"/>
    </location>
</feature>
<accession>Q2GWY9</accession>
<dbReference type="FunCoup" id="Q2GWY9">
    <property type="interactions" value="518"/>
</dbReference>
<dbReference type="STRING" id="306901.Q2GWY9"/>
<feature type="region of interest" description="Disordered" evidence="10">
    <location>
        <begin position="148"/>
        <end position="177"/>
    </location>
</feature>
<evidence type="ECO:0000256" key="6">
    <source>
        <dbReference type="ARBA" id="ARBA00022989"/>
    </source>
</evidence>
<sequence length="600" mass="65805">MASEEPPNPMAESGITIPSDSEQYSRHGDQSTSPPSSSSPAVILYQPPTIWSILRGAAINLFLPFVNGMMLGFGELFAHEAAFRLGWSNTRRLLQALRASNRFLAVPNSRQRRFIQRAEILEPRSFQVLSNVPPLDYPTICQGLRPLPATDPPKTFGTARQDASQQEPSPAKPRAGACKSRFGTALRNNRVALHGASTARRIGGPVAFGLASQRPTFANQQSRNASTQPTIAPTSASDVSNLADVTGTPVNLTGSDLLDIPEQIGFLKTLGLEFGWGPTSLMQTVLESVYVYTGLPWWASIAMVAVGLRVALLKPTLDASENTVKYQKLLKNPEYAAAMEDMKSLMITGNHMAGAQARAKVSLMNKEAGYSLWKNFAPMLQLPLGYGMFRLIKGMSALPVPSFETGGILWFTDLTAADPLFIMPIVTGLVVMVGMRIPLPYMAPQQQQTMKTMALVIMPLSTAVGLFLPSGLTLYFLLSSVLHTFQTYMMHQHWFRRMVGLRPLDDPARAGAMTWQAPRIVDMTAPRVTPIRPSAPPASESVYASLQSSIASAREKLNQRSDNDAAKRAQKAAQQYEEKRALEEKEKIIGRLQKRKGRQH</sequence>
<dbReference type="GO" id="GO:0032977">
    <property type="term" value="F:membrane insertase activity"/>
    <property type="evidence" value="ECO:0007669"/>
    <property type="project" value="InterPro"/>
</dbReference>
<keyword evidence="6 11" id="KW-1133">Transmembrane helix</keyword>
<dbReference type="EMBL" id="CH408033">
    <property type="protein sequence ID" value="EAQ86262.1"/>
    <property type="molecule type" value="Genomic_DNA"/>
</dbReference>
<dbReference type="GO" id="GO:0032979">
    <property type="term" value="P:protein insertion into mitochondrial inner membrane from matrix"/>
    <property type="evidence" value="ECO:0007669"/>
    <property type="project" value="TreeGrafter"/>
</dbReference>
<evidence type="ECO:0000256" key="4">
    <source>
        <dbReference type="ARBA" id="ARBA00022792"/>
    </source>
</evidence>
<evidence type="ECO:0000256" key="1">
    <source>
        <dbReference type="ARBA" id="ARBA00004448"/>
    </source>
</evidence>
<dbReference type="HOGENOM" id="CLU_029282_5_1_1"/>
<evidence type="ECO:0000256" key="3">
    <source>
        <dbReference type="ARBA" id="ARBA00022692"/>
    </source>
</evidence>
<dbReference type="CDD" id="cd20069">
    <property type="entry name" value="5TM_Oxa1-like"/>
    <property type="match status" value="1"/>
</dbReference>
<dbReference type="GO" id="GO:0005741">
    <property type="term" value="C:mitochondrial outer membrane"/>
    <property type="evidence" value="ECO:0007669"/>
    <property type="project" value="InterPro"/>
</dbReference>
<dbReference type="VEuPathDB" id="FungiDB:CHGG_07515"/>
<feature type="region of interest" description="Disordered" evidence="10">
    <location>
        <begin position="554"/>
        <end position="580"/>
    </location>
</feature>
<dbReference type="Proteomes" id="UP000001056">
    <property type="component" value="Unassembled WGS sequence"/>
</dbReference>
<feature type="transmembrane region" description="Helical" evidence="11">
    <location>
        <begin position="453"/>
        <end position="478"/>
    </location>
</feature>
<evidence type="ECO:0000313" key="13">
    <source>
        <dbReference type="EMBL" id="EAQ86262.1"/>
    </source>
</evidence>
<evidence type="ECO:0000256" key="8">
    <source>
        <dbReference type="ARBA" id="ARBA00023136"/>
    </source>
</evidence>
<protein>
    <recommendedName>
        <fullName evidence="12">Membrane insertase YidC/Oxa/ALB C-terminal domain-containing protein</fullName>
    </recommendedName>
</protein>
<dbReference type="PANTHER" id="PTHR12428:SF66">
    <property type="entry name" value="MITOCHONDRIAL INNER MEMBRANE PROTEIN OXA1L"/>
    <property type="match status" value="1"/>
</dbReference>
<dbReference type="OrthoDB" id="2148490at2759"/>
<evidence type="ECO:0000256" key="11">
    <source>
        <dbReference type="SAM" id="Phobius"/>
    </source>
</evidence>
<dbReference type="PANTHER" id="PTHR12428">
    <property type="entry name" value="OXA1"/>
    <property type="match status" value="1"/>
</dbReference>
<keyword evidence="14" id="KW-1185">Reference proteome</keyword>
<dbReference type="InterPro" id="IPR001708">
    <property type="entry name" value="YidC/ALB3/OXA1/COX18"/>
</dbReference>
<comment type="similarity">
    <text evidence="2 9">Belongs to the OXA1/ALB3/YidC family.</text>
</comment>
<feature type="compositionally biased region" description="Low complexity" evidence="10">
    <location>
        <begin position="31"/>
        <end position="40"/>
    </location>
</feature>
<keyword evidence="7" id="KW-0496">Mitochondrion</keyword>
<feature type="transmembrane region" description="Helical" evidence="11">
    <location>
        <begin position="289"/>
        <end position="312"/>
    </location>
</feature>
<keyword evidence="4" id="KW-0999">Mitochondrion inner membrane</keyword>
<evidence type="ECO:0000313" key="14">
    <source>
        <dbReference type="Proteomes" id="UP000001056"/>
    </source>
</evidence>
<evidence type="ECO:0000256" key="10">
    <source>
        <dbReference type="SAM" id="MobiDB-lite"/>
    </source>
</evidence>
<dbReference type="InterPro" id="IPR013262">
    <property type="entry name" value="OMP_MIM1/TOM13_mt"/>
</dbReference>
<dbReference type="InterPro" id="IPR028055">
    <property type="entry name" value="YidC/Oxa/ALB_C"/>
</dbReference>
<proteinExistence type="inferred from homology"/>
<keyword evidence="8 11" id="KW-0472">Membrane</keyword>
<dbReference type="AlphaFoldDB" id="Q2GWY9"/>
<dbReference type="eggNOG" id="KOG1239">
    <property type="taxonomic scope" value="Eukaryota"/>
</dbReference>
<dbReference type="Pfam" id="PF08219">
    <property type="entry name" value="TOM13"/>
    <property type="match status" value="1"/>
</dbReference>
<feature type="region of interest" description="Disordered" evidence="10">
    <location>
        <begin position="1"/>
        <end position="40"/>
    </location>
</feature>
<evidence type="ECO:0000259" key="12">
    <source>
        <dbReference type="Pfam" id="PF02096"/>
    </source>
</evidence>
<reference evidence="14" key="1">
    <citation type="journal article" date="2015" name="Genome Announc.">
        <title>Draft genome sequence of the cellulolytic fungus Chaetomium globosum.</title>
        <authorList>
            <person name="Cuomo C.A."/>
            <person name="Untereiner W.A."/>
            <person name="Ma L.-J."/>
            <person name="Grabherr M."/>
            <person name="Birren B.W."/>
        </authorList>
    </citation>
    <scope>NUCLEOTIDE SEQUENCE [LARGE SCALE GENOMIC DNA]</scope>
    <source>
        <strain evidence="14">ATCC 6205 / CBS 148.51 / DSM 1962 / NBRC 6347 / NRRL 1970</strain>
    </source>
</reference>
<comment type="subcellular location">
    <subcellularLocation>
        <location evidence="9">Membrane</location>
        <topology evidence="9">Multi-pass membrane protein</topology>
    </subcellularLocation>
    <subcellularLocation>
        <location evidence="1">Mitochondrion inner membrane</location>
        <topology evidence="1">Multi-pass membrane protein</topology>
    </subcellularLocation>
</comment>
<feature type="compositionally biased region" description="Basic and acidic residues" evidence="10">
    <location>
        <begin position="554"/>
        <end position="567"/>
    </location>
</feature>
<evidence type="ECO:0000256" key="5">
    <source>
        <dbReference type="ARBA" id="ARBA00022946"/>
    </source>
</evidence>
<dbReference type="RefSeq" id="XP_001225171.1">
    <property type="nucleotide sequence ID" value="XM_001225170.1"/>
</dbReference>
<dbReference type="GO" id="GO:0005743">
    <property type="term" value="C:mitochondrial inner membrane"/>
    <property type="evidence" value="ECO:0007669"/>
    <property type="project" value="UniProtKB-SubCell"/>
</dbReference>
<dbReference type="Pfam" id="PF02096">
    <property type="entry name" value="60KD_IMP"/>
    <property type="match status" value="1"/>
</dbReference>
<evidence type="ECO:0000256" key="7">
    <source>
        <dbReference type="ARBA" id="ARBA00023128"/>
    </source>
</evidence>
<feature type="domain" description="Membrane insertase YidC/Oxa/ALB C-terminal" evidence="12">
    <location>
        <begin position="297"/>
        <end position="491"/>
    </location>
</feature>
<dbReference type="InParanoid" id="Q2GWY9"/>
<organism evidence="13 14">
    <name type="scientific">Chaetomium globosum (strain ATCC 6205 / CBS 148.51 / DSM 1962 / NBRC 6347 / NRRL 1970)</name>
    <name type="common">Soil fungus</name>
    <dbReference type="NCBI Taxonomy" id="306901"/>
    <lineage>
        <taxon>Eukaryota</taxon>
        <taxon>Fungi</taxon>
        <taxon>Dikarya</taxon>
        <taxon>Ascomycota</taxon>
        <taxon>Pezizomycotina</taxon>
        <taxon>Sordariomycetes</taxon>
        <taxon>Sordariomycetidae</taxon>
        <taxon>Sordariales</taxon>
        <taxon>Chaetomiaceae</taxon>
        <taxon>Chaetomium</taxon>
    </lineage>
</organism>
<evidence type="ECO:0000256" key="2">
    <source>
        <dbReference type="ARBA" id="ARBA00009877"/>
    </source>
</evidence>
<keyword evidence="5" id="KW-0809">Transit peptide</keyword>
<keyword evidence="3 9" id="KW-0812">Transmembrane</keyword>
<dbReference type="GeneID" id="4394326"/>
<gene>
    <name evidence="13" type="ORF">CHGG_07515</name>
</gene>